<dbReference type="Pfam" id="PF07521">
    <property type="entry name" value="RMMBL"/>
    <property type="match status" value="1"/>
</dbReference>
<dbReference type="CDD" id="cd16295">
    <property type="entry name" value="TTHA0252-CPSF-like_MBL-fold"/>
    <property type="match status" value="1"/>
</dbReference>
<feature type="domain" description="Beta-Casp" evidence="3">
    <location>
        <begin position="260"/>
        <end position="380"/>
    </location>
</feature>
<accession>A0ABU0YWG4</accession>
<dbReference type="SMART" id="SM00849">
    <property type="entry name" value="Lactamase_B"/>
    <property type="match status" value="1"/>
</dbReference>
<dbReference type="Gene3D" id="3.60.15.10">
    <property type="entry name" value="Ribonuclease Z/Hydroxyacylglutathione hydrolase-like"/>
    <property type="match status" value="1"/>
</dbReference>
<dbReference type="InterPro" id="IPR001279">
    <property type="entry name" value="Metallo-B-lactamas"/>
</dbReference>
<dbReference type="InterPro" id="IPR036866">
    <property type="entry name" value="RibonucZ/Hydroxyglut_hydro"/>
</dbReference>
<feature type="domain" description="Metallo-beta-lactamase" evidence="2">
    <location>
        <begin position="15"/>
        <end position="255"/>
    </location>
</feature>
<dbReference type="InterPro" id="IPR050698">
    <property type="entry name" value="MBL"/>
</dbReference>
<dbReference type="Gene3D" id="3.40.50.10890">
    <property type="match status" value="1"/>
</dbReference>
<dbReference type="InterPro" id="IPR011108">
    <property type="entry name" value="RMMBL"/>
</dbReference>
<dbReference type="PANTHER" id="PTHR11203:SF37">
    <property type="entry name" value="INTEGRATOR COMPLEX SUBUNIT 11"/>
    <property type="match status" value="1"/>
</dbReference>
<evidence type="ECO:0000313" key="5">
    <source>
        <dbReference type="Proteomes" id="UP001230156"/>
    </source>
</evidence>
<gene>
    <name evidence="4" type="ORF">Q8A70_26465</name>
</gene>
<dbReference type="EC" id="3.-.-.-" evidence="4"/>
<reference evidence="5" key="1">
    <citation type="submission" date="2023-08" db="EMBL/GenBank/DDBJ databases">
        <title>Rhodospirillaceae gen. nov., a novel taxon isolated from the Yangtze River Yuezi River estuary sludge.</title>
        <authorList>
            <person name="Ruan L."/>
        </authorList>
    </citation>
    <scope>NUCLEOTIDE SEQUENCE [LARGE SCALE GENOMIC DNA]</scope>
    <source>
        <strain evidence="5">R-7</strain>
    </source>
</reference>
<dbReference type="RefSeq" id="WP_379961454.1">
    <property type="nucleotide sequence ID" value="NZ_JAUYVI010000010.1"/>
</dbReference>
<keyword evidence="1 4" id="KW-0378">Hydrolase</keyword>
<dbReference type="SMART" id="SM01027">
    <property type="entry name" value="Beta-Casp"/>
    <property type="match status" value="1"/>
</dbReference>
<dbReference type="PANTHER" id="PTHR11203">
    <property type="entry name" value="CLEAVAGE AND POLYADENYLATION SPECIFICITY FACTOR FAMILY MEMBER"/>
    <property type="match status" value="1"/>
</dbReference>
<sequence>MTISLKFCGAAGTVTGSCYLLSHPRGRVLIDCGLFQGPKTLRELNYGALPFDPAKIDAVLVTHAHIDHSGLLPKLCNAGYAGKIIATVETNALLEWMLPDSGAIQEGEVQRLNQRNARRGRPEVEPIYTRAEAEAMLSRLTAIARDAWSEIMPGVRARFHDAGHILGAASIELEVMTDDPKQRLLRILFSGDIGPDIKPFHSGPEAAENFDYVVIEATYGDRERTRLTDEARRTTLKSVVTEARSTGGNLIIPAFAVERTQELLADLVTLTAKGEIPPMPTFLDSPLAIRATEVFERFHDQLRLPPDIADPFHAPHIHFIATAEQSMALDRVAGGAIIIAASGMCDAGRIRYHLKSNLWRSDATVLLVGYQAPGTMGALLQSGVASVRIHGQEVKVAARIRTIDAYSGHADRGELLAWLEARLPIFRGVFITHGEDAALASLKDGILAKGLAKADVVIPRLDQTFILHPAETPRAVAAAEPPRLDPVKTEMLRAGRDWHNDYASFLLDLQDSIAKTAGERNRQILLRRLREVLTEKR</sequence>
<dbReference type="GO" id="GO:0016787">
    <property type="term" value="F:hydrolase activity"/>
    <property type="evidence" value="ECO:0007669"/>
    <property type="project" value="UniProtKB-KW"/>
</dbReference>
<dbReference type="Pfam" id="PF10996">
    <property type="entry name" value="Beta-Casp"/>
    <property type="match status" value="1"/>
</dbReference>
<dbReference type="Pfam" id="PF00753">
    <property type="entry name" value="Lactamase_B"/>
    <property type="match status" value="1"/>
</dbReference>
<evidence type="ECO:0000259" key="3">
    <source>
        <dbReference type="SMART" id="SM01027"/>
    </source>
</evidence>
<evidence type="ECO:0000259" key="2">
    <source>
        <dbReference type="SMART" id="SM00849"/>
    </source>
</evidence>
<dbReference type="InterPro" id="IPR022712">
    <property type="entry name" value="Beta_Casp"/>
</dbReference>
<keyword evidence="5" id="KW-1185">Reference proteome</keyword>
<evidence type="ECO:0000313" key="4">
    <source>
        <dbReference type="EMBL" id="MDQ7251258.1"/>
    </source>
</evidence>
<comment type="caution">
    <text evidence="4">The sequence shown here is derived from an EMBL/GenBank/DDBJ whole genome shotgun (WGS) entry which is preliminary data.</text>
</comment>
<name>A0ABU0YWG4_9PROT</name>
<dbReference type="SUPFAM" id="SSF56281">
    <property type="entry name" value="Metallo-hydrolase/oxidoreductase"/>
    <property type="match status" value="1"/>
</dbReference>
<evidence type="ECO:0000256" key="1">
    <source>
        <dbReference type="ARBA" id="ARBA00022801"/>
    </source>
</evidence>
<dbReference type="EMBL" id="JAUYVI010000010">
    <property type="protein sequence ID" value="MDQ7251258.1"/>
    <property type="molecule type" value="Genomic_DNA"/>
</dbReference>
<dbReference type="Proteomes" id="UP001230156">
    <property type="component" value="Unassembled WGS sequence"/>
</dbReference>
<organism evidence="4 5">
    <name type="scientific">Dongia sedimenti</name>
    <dbReference type="NCBI Taxonomy" id="3064282"/>
    <lineage>
        <taxon>Bacteria</taxon>
        <taxon>Pseudomonadati</taxon>
        <taxon>Pseudomonadota</taxon>
        <taxon>Alphaproteobacteria</taxon>
        <taxon>Rhodospirillales</taxon>
        <taxon>Dongiaceae</taxon>
        <taxon>Dongia</taxon>
    </lineage>
</organism>
<protein>
    <submittedName>
        <fullName evidence="4">MBL fold metallo-hydrolase</fullName>
        <ecNumber evidence="4">3.-.-.-</ecNumber>
    </submittedName>
</protein>
<proteinExistence type="predicted"/>
<dbReference type="PROSITE" id="PS51257">
    <property type="entry name" value="PROKAR_LIPOPROTEIN"/>
    <property type="match status" value="1"/>
</dbReference>